<accession>A0A3A1VS82</accession>
<proteinExistence type="predicted"/>
<protein>
    <submittedName>
        <fullName evidence="3">Copper amine oxidase N-terminal domain-containing protein</fullName>
    </submittedName>
</protein>
<name>A0A3A1VS82_9BACL</name>
<comment type="caution">
    <text evidence="3">The sequence shown here is derived from an EMBL/GenBank/DDBJ whole genome shotgun (WGS) entry which is preliminary data.</text>
</comment>
<feature type="signal peptide" evidence="1">
    <location>
        <begin position="1"/>
        <end position="42"/>
    </location>
</feature>
<evidence type="ECO:0000313" key="3">
    <source>
        <dbReference type="EMBL" id="RIX60360.1"/>
    </source>
</evidence>
<reference evidence="3 4" key="1">
    <citation type="submission" date="2018-09" db="EMBL/GenBank/DDBJ databases">
        <title>Paenibacillus aracenensis nov. sp. isolated from a cave in southern Spain.</title>
        <authorList>
            <person name="Jurado V."/>
            <person name="Gutierrez-Patricio S."/>
            <person name="Gonzalez-Pimentel J.L."/>
            <person name="Miller A.Z."/>
            <person name="Laiz L."/>
            <person name="Saiz-Jimenez C."/>
        </authorList>
    </citation>
    <scope>NUCLEOTIDE SEQUENCE [LARGE SCALE GENOMIC DNA]</scope>
    <source>
        <strain evidence="3 4">DSM 22867</strain>
    </source>
</reference>
<dbReference type="OrthoDB" id="2601932at2"/>
<keyword evidence="1" id="KW-0732">Signal</keyword>
<dbReference type="AlphaFoldDB" id="A0A3A1VS82"/>
<dbReference type="Gene3D" id="3.30.457.10">
    <property type="entry name" value="Copper amine oxidase-like, N-terminal domain"/>
    <property type="match status" value="1"/>
</dbReference>
<evidence type="ECO:0000256" key="1">
    <source>
        <dbReference type="SAM" id="SignalP"/>
    </source>
</evidence>
<feature type="domain" description="Copper amine oxidase-like N-terminal" evidence="2">
    <location>
        <begin position="391"/>
        <end position="493"/>
    </location>
</feature>
<gene>
    <name evidence="3" type="ORF">D3P08_01990</name>
</gene>
<keyword evidence="4" id="KW-1185">Reference proteome</keyword>
<evidence type="ECO:0000313" key="4">
    <source>
        <dbReference type="Proteomes" id="UP000266482"/>
    </source>
</evidence>
<dbReference type="Proteomes" id="UP000266482">
    <property type="component" value="Unassembled WGS sequence"/>
</dbReference>
<sequence>MITNDGSGGKFVKKKRWTAKLFLAASLSFGIALSAMPTPMQAQALSKIDSEAKAISQADSLNLIPDGVKVTAKLDSGNWEIRFRGDKTDISKNPYLQGYITLNAKDGSIVQYNASLQSDFVYPYGSDPFDESTFKFSIEEALDIAVTFMKQQGWKLKDSWMNDPYPISDYIAGREFHTSRLHIFRFDRSHDGVRDGSNGASVTVDRVTGDVRAYSVVWDDHSFQPNTVNEAAPTMISMKEAADLLYNAVDPFLKWQAIKDPDQPRLVYALHPNYVLAIDGTIPSEYEWENPSIPEKIKPSYSDALAKKRLLSMYDLNLEYINGKLAYRLRLKPEINFFQEGLHPAIDAHTGEWLDFLNQPIEKPFPPAGEWLVEAAPAGKIDYAAAIVWDNHLLQLQNEPFIQDGYTLVPFRELLTKLGTKITWDPAAREVTASLGGTTIELTIDSKTAHVNGKAIKIEAPPRLKNGRTYIPARLVLETFGVSVGWNSTYRLVLVSTEENAPSPSKEELKRYAFQAQLNWESNVLK</sequence>
<dbReference type="SUPFAM" id="SSF55383">
    <property type="entry name" value="Copper amine oxidase, domain N"/>
    <property type="match status" value="1"/>
</dbReference>
<organism evidence="3 4">
    <name type="scientific">Paenibacillus nanensis</name>
    <dbReference type="NCBI Taxonomy" id="393251"/>
    <lineage>
        <taxon>Bacteria</taxon>
        <taxon>Bacillati</taxon>
        <taxon>Bacillota</taxon>
        <taxon>Bacilli</taxon>
        <taxon>Bacillales</taxon>
        <taxon>Paenibacillaceae</taxon>
        <taxon>Paenibacillus</taxon>
    </lineage>
</organism>
<feature type="chain" id="PRO_5038863051" evidence="1">
    <location>
        <begin position="43"/>
        <end position="526"/>
    </location>
</feature>
<dbReference type="InterPro" id="IPR012854">
    <property type="entry name" value="Cu_amine_oxidase-like_N"/>
</dbReference>
<evidence type="ECO:0000259" key="2">
    <source>
        <dbReference type="Pfam" id="PF07833"/>
    </source>
</evidence>
<dbReference type="Pfam" id="PF07833">
    <property type="entry name" value="Cu_amine_oxidN1"/>
    <property type="match status" value="1"/>
</dbReference>
<dbReference type="InterPro" id="IPR036582">
    <property type="entry name" value="Mao_N_sf"/>
</dbReference>
<dbReference type="EMBL" id="QXQA01000001">
    <property type="protein sequence ID" value="RIX60360.1"/>
    <property type="molecule type" value="Genomic_DNA"/>
</dbReference>